<evidence type="ECO:0000256" key="9">
    <source>
        <dbReference type="ARBA" id="ARBA00023136"/>
    </source>
</evidence>
<gene>
    <name evidence="15" type="ORF">H671_21779</name>
</gene>
<evidence type="ECO:0000256" key="7">
    <source>
        <dbReference type="ARBA" id="ARBA00022837"/>
    </source>
</evidence>
<dbReference type="EMBL" id="KE691523">
    <property type="protein sequence ID" value="ERE28575.1"/>
    <property type="molecule type" value="Genomic_DNA"/>
</dbReference>
<evidence type="ECO:0000259" key="13">
    <source>
        <dbReference type="PROSITE" id="PS01180"/>
    </source>
</evidence>
<feature type="domain" description="EGF-like" evidence="14">
    <location>
        <begin position="241"/>
        <end position="282"/>
    </location>
</feature>
<dbReference type="InterPro" id="IPR002165">
    <property type="entry name" value="Plexin_repeat"/>
</dbReference>
<evidence type="ECO:0000313" key="15">
    <source>
        <dbReference type="EMBL" id="ERE28575.1"/>
    </source>
</evidence>
<comment type="subcellular location">
    <subcellularLocation>
        <location evidence="1">Membrane</location>
        <topology evidence="1">Single-pass type I membrane protein</topology>
    </subcellularLocation>
</comment>
<protein>
    <submittedName>
        <fullName evidence="15">Multiple epidermal growth factor-like domain protein 8</fullName>
    </submittedName>
</protein>
<dbReference type="Pfam" id="PF24973">
    <property type="entry name" value="EGF_LMN_ATRN"/>
    <property type="match status" value="1"/>
</dbReference>
<dbReference type="PROSITE" id="PS50026">
    <property type="entry name" value="EGF_3"/>
    <property type="match status" value="2"/>
</dbReference>
<dbReference type="PANTHER" id="PTHR46093">
    <property type="entry name" value="ACYL-COA-BINDING DOMAIN-CONTAINING PROTEIN 5"/>
    <property type="match status" value="1"/>
</dbReference>
<evidence type="ECO:0000256" key="12">
    <source>
        <dbReference type="PROSITE-ProRule" id="PRU00076"/>
    </source>
</evidence>
<dbReference type="InterPro" id="IPR056863">
    <property type="entry name" value="LMN_ATRN_NET-like_EGF"/>
</dbReference>
<evidence type="ECO:0000256" key="10">
    <source>
        <dbReference type="ARBA" id="ARBA00023157"/>
    </source>
</evidence>
<dbReference type="InterPro" id="IPR000859">
    <property type="entry name" value="CUB_dom"/>
</dbReference>
<name>A0A061HTA4_CRIGR</name>
<feature type="disulfide bond" evidence="12">
    <location>
        <begin position="534"/>
        <end position="543"/>
    </location>
</feature>
<comment type="caution">
    <text evidence="12">Lacks conserved residue(s) required for the propagation of feature annotation.</text>
</comment>
<dbReference type="SUPFAM" id="SSF57196">
    <property type="entry name" value="EGF/Laminin"/>
    <property type="match status" value="2"/>
</dbReference>
<evidence type="ECO:0000256" key="5">
    <source>
        <dbReference type="ARBA" id="ARBA00022729"/>
    </source>
</evidence>
<dbReference type="GO" id="GO:0016020">
    <property type="term" value="C:membrane"/>
    <property type="evidence" value="ECO:0007669"/>
    <property type="project" value="UniProtKB-SubCell"/>
</dbReference>
<dbReference type="AlphaFoldDB" id="A0A061HTA4"/>
<feature type="non-terminal residue" evidence="15">
    <location>
        <position position="639"/>
    </location>
</feature>
<dbReference type="SMART" id="SM00423">
    <property type="entry name" value="PSI"/>
    <property type="match status" value="4"/>
</dbReference>
<feature type="non-terminal residue" evidence="15">
    <location>
        <position position="1"/>
    </location>
</feature>
<keyword evidence="2" id="KW-0880">Kelch repeat</keyword>
<evidence type="ECO:0000256" key="8">
    <source>
        <dbReference type="ARBA" id="ARBA00022989"/>
    </source>
</evidence>
<sequence length="639" mass="67893">EISFFFLEPYRSSACTSYSSCLGCLADQGCGWCLNSDTCHLRQGRAHCEDDGTGESLLVLVPALCPLCEEHRDCHACTQDPFCEWHQSTSRKGDAACSRRGRGRGALKNPEECPPLCSQRLTCEDCLANSSQCAWCQSTHTCFLFAAYLARYPHGGCRGWDDSVHSEPRCRSCGGFLTCHECLQSHECGWCGNEDNPTLGRCLQGDFSGPLGGGNCSLWVGEGLGLPVALPARWAYARCPDVDECRLGLARCHPRATCLNTPLSYECHCQRGYQGDGITHCNRTQLSPRVIGLPWKQAHSQSPGPWKEAATCDSVTALLPPPTPVPYSCPISLDHTEGAHCQICSPGYYGDPRAGGSCFRECGGRALLTNVSSVALGSRRFGGQLPPGGGAARAGPGLSYCVWVVSATEELQPCAPGVLCPPLTLTFSPDSSTPCTLSYVLAFDGFPRFLDTGVVQSDRSLIAAFCGQRRDRPLTVQALSGLLVLHWEANGSSSWGFNASVGSARCGSGGPGSCPVPQECVPQDGAAGAGLCRCPQGWAGPHCRMALCPENCNAHTGAGICNQSLGVCICAEGFGGPDCATKLDGGQLVWETLMDSRLAADTASRFLHRLGHTMVEGPDATLWMFGGLGLPQGLLGNLY</sequence>
<evidence type="ECO:0000259" key="14">
    <source>
        <dbReference type="PROSITE" id="PS50026"/>
    </source>
</evidence>
<dbReference type="PROSITE" id="PS00022">
    <property type="entry name" value="EGF_1"/>
    <property type="match status" value="1"/>
</dbReference>
<accession>A0A061HTA4</accession>
<keyword evidence="10 12" id="KW-1015">Disulfide bond</keyword>
<dbReference type="PANTHER" id="PTHR46093:SF16">
    <property type="entry name" value="MULTIPLE EGF-LIKE-DOMAINS 8"/>
    <property type="match status" value="1"/>
</dbReference>
<evidence type="ECO:0000256" key="2">
    <source>
        <dbReference type="ARBA" id="ARBA00022441"/>
    </source>
</evidence>
<proteinExistence type="predicted"/>
<dbReference type="InterPro" id="IPR024731">
    <property type="entry name" value="NELL2-like_EGF"/>
</dbReference>
<keyword evidence="6" id="KW-0677">Repeat</keyword>
<dbReference type="CDD" id="cd00054">
    <property type="entry name" value="EGF_CA"/>
    <property type="match status" value="1"/>
</dbReference>
<keyword evidence="8" id="KW-1133">Transmembrane helix</keyword>
<dbReference type="InterPro" id="IPR000742">
    <property type="entry name" value="EGF"/>
</dbReference>
<keyword evidence="5" id="KW-0732">Signal</keyword>
<feature type="domain" description="CUB" evidence="13">
    <location>
        <begin position="362"/>
        <end position="504"/>
    </location>
</feature>
<evidence type="ECO:0000256" key="1">
    <source>
        <dbReference type="ARBA" id="ARBA00004479"/>
    </source>
</evidence>
<dbReference type="Gene3D" id="2.10.25.10">
    <property type="entry name" value="Laminin"/>
    <property type="match status" value="3"/>
</dbReference>
<keyword evidence="3 12" id="KW-0245">EGF-like domain</keyword>
<dbReference type="PROSITE" id="PS01186">
    <property type="entry name" value="EGF_2"/>
    <property type="match status" value="2"/>
</dbReference>
<reference evidence="16" key="1">
    <citation type="journal article" date="2013" name="Nat. Biotechnol.">
        <title>Chinese hamster genome sequenced from sorted chromosomes.</title>
        <authorList>
            <person name="Brinkrolf K."/>
            <person name="Rupp O."/>
            <person name="Laux H."/>
            <person name="Kollin F."/>
            <person name="Ernst W."/>
            <person name="Linke B."/>
            <person name="Kofler R."/>
            <person name="Romand S."/>
            <person name="Hesse F."/>
            <person name="Budach W.E."/>
            <person name="Galosy S."/>
            <person name="Muller D."/>
            <person name="Noll T."/>
            <person name="Wienberg J."/>
            <person name="Jostock T."/>
            <person name="Leonard M."/>
            <person name="Grillari J."/>
            <person name="Tauch A."/>
            <person name="Goesmann A."/>
            <person name="Helk B."/>
            <person name="Mott J.E."/>
            <person name="Puhler A."/>
            <person name="Borth N."/>
        </authorList>
    </citation>
    <scope>NUCLEOTIDE SEQUENCE [LARGE SCALE GENOMIC DNA]</scope>
    <source>
        <strain evidence="16">17A/GY</strain>
    </source>
</reference>
<feature type="domain" description="EGF-like" evidence="14">
    <location>
        <begin position="502"/>
        <end position="544"/>
    </location>
</feature>
<dbReference type="GO" id="GO:0005509">
    <property type="term" value="F:calcium ion binding"/>
    <property type="evidence" value="ECO:0007669"/>
    <property type="project" value="InterPro"/>
</dbReference>
<organism evidence="15 16">
    <name type="scientific">Cricetulus griseus</name>
    <name type="common">Chinese hamster</name>
    <name type="synonym">Cricetulus barabensis griseus</name>
    <dbReference type="NCBI Taxonomy" id="10029"/>
    <lineage>
        <taxon>Eukaryota</taxon>
        <taxon>Metazoa</taxon>
        <taxon>Chordata</taxon>
        <taxon>Craniata</taxon>
        <taxon>Vertebrata</taxon>
        <taxon>Euteleostomi</taxon>
        <taxon>Mammalia</taxon>
        <taxon>Eutheria</taxon>
        <taxon>Euarchontoglires</taxon>
        <taxon>Glires</taxon>
        <taxon>Rodentia</taxon>
        <taxon>Myomorpha</taxon>
        <taxon>Muroidea</taxon>
        <taxon>Cricetidae</taxon>
        <taxon>Cricetinae</taxon>
        <taxon>Cricetulus</taxon>
    </lineage>
</organism>
<keyword evidence="4" id="KW-0812">Transmembrane</keyword>
<dbReference type="SMART" id="SM00179">
    <property type="entry name" value="EGF_CA"/>
    <property type="match status" value="1"/>
</dbReference>
<keyword evidence="11" id="KW-0325">Glycoprotein</keyword>
<keyword evidence="9" id="KW-0472">Membrane</keyword>
<dbReference type="Pfam" id="PF01437">
    <property type="entry name" value="PSI"/>
    <property type="match status" value="1"/>
</dbReference>
<dbReference type="PROSITE" id="PS01187">
    <property type="entry name" value="EGF_CA"/>
    <property type="match status" value="1"/>
</dbReference>
<evidence type="ECO:0000256" key="6">
    <source>
        <dbReference type="ARBA" id="ARBA00022737"/>
    </source>
</evidence>
<dbReference type="PROSITE" id="PS01180">
    <property type="entry name" value="CUB"/>
    <property type="match status" value="1"/>
</dbReference>
<evidence type="ECO:0000256" key="4">
    <source>
        <dbReference type="ARBA" id="ARBA00022692"/>
    </source>
</evidence>
<evidence type="ECO:0000313" key="16">
    <source>
        <dbReference type="Proteomes" id="UP000030759"/>
    </source>
</evidence>
<dbReference type="Pfam" id="PF12947">
    <property type="entry name" value="EGF_3"/>
    <property type="match status" value="1"/>
</dbReference>
<keyword evidence="7" id="KW-0106">Calcium</keyword>
<dbReference type="GO" id="GO:0048731">
    <property type="term" value="P:system development"/>
    <property type="evidence" value="ECO:0007669"/>
    <property type="project" value="UniProtKB-ARBA"/>
</dbReference>
<dbReference type="Proteomes" id="UP000030759">
    <property type="component" value="Unassembled WGS sequence"/>
</dbReference>
<dbReference type="InterPro" id="IPR016201">
    <property type="entry name" value="PSI"/>
</dbReference>
<dbReference type="InterPro" id="IPR000152">
    <property type="entry name" value="EGF-type_Asp/Asn_hydroxyl_site"/>
</dbReference>
<evidence type="ECO:0000256" key="11">
    <source>
        <dbReference type="ARBA" id="ARBA00023180"/>
    </source>
</evidence>
<dbReference type="FunFam" id="2.10.25.10:FF:000202">
    <property type="entry name" value="Multiple epidermal growth factor-like domains 8"/>
    <property type="match status" value="1"/>
</dbReference>
<evidence type="ECO:0000256" key="3">
    <source>
        <dbReference type="ARBA" id="ARBA00022536"/>
    </source>
</evidence>
<dbReference type="SMART" id="SM00181">
    <property type="entry name" value="EGF"/>
    <property type="match status" value="3"/>
</dbReference>
<dbReference type="InterPro" id="IPR018097">
    <property type="entry name" value="EGF_Ca-bd_CS"/>
</dbReference>
<dbReference type="GO" id="GO:0048513">
    <property type="term" value="P:animal organ development"/>
    <property type="evidence" value="ECO:0007669"/>
    <property type="project" value="UniProtKB-ARBA"/>
</dbReference>
<dbReference type="InterPro" id="IPR001881">
    <property type="entry name" value="EGF-like_Ca-bd_dom"/>
</dbReference>
<dbReference type="PROSITE" id="PS00010">
    <property type="entry name" value="ASX_HYDROXYL"/>
    <property type="match status" value="1"/>
</dbReference>